<reference evidence="2 3" key="1">
    <citation type="submission" date="2017-06" db="EMBL/GenBank/DDBJ databases">
        <authorList>
            <person name="Kim H.J."/>
            <person name="Triplett B.A."/>
        </authorList>
    </citation>
    <scope>NUCLEOTIDE SEQUENCE [LARGE SCALE GENOMIC DNA]</scope>
    <source>
        <strain evidence="2">FRACA_ARgP5</strain>
    </source>
</reference>
<dbReference type="EMBL" id="FZMO01000547">
    <property type="protein sequence ID" value="SNQ51764.1"/>
    <property type="molecule type" value="Genomic_DNA"/>
</dbReference>
<accession>A0A2I2L1H0</accession>
<keyword evidence="1" id="KW-0812">Transmembrane</keyword>
<dbReference type="RefSeq" id="WP_243408117.1">
    <property type="nucleotide sequence ID" value="NZ_FZMO01000547.1"/>
</dbReference>
<sequence length="243" mass="24887">MEAVGTGRRERGARRRGSSIVGAAVAAVVAMVVAALGGCAGVGPGGQVVASTGVATRRVTVTPVDQHWNVTRGWSVEEGESGPGAQIDCGDTRQAYPSPASVSGDVYYCSPSAAAADVCWPTPQPRRMLCLRDPFSTVLTALTAQALVAKVDPPRNPVPLGLLLADGERCRLRDGGAWGAPRGHPDLVGYYSCGADDIVWALPDSSTGGIDKATSSWTVLVGDVTGPLSTRAVTQATFVATAA</sequence>
<dbReference type="Proteomes" id="UP000234331">
    <property type="component" value="Unassembled WGS sequence"/>
</dbReference>
<organism evidence="2 3">
    <name type="scientific">Frankia canadensis</name>
    <dbReference type="NCBI Taxonomy" id="1836972"/>
    <lineage>
        <taxon>Bacteria</taxon>
        <taxon>Bacillati</taxon>
        <taxon>Actinomycetota</taxon>
        <taxon>Actinomycetes</taxon>
        <taxon>Frankiales</taxon>
        <taxon>Frankiaceae</taxon>
        <taxon>Frankia</taxon>
    </lineage>
</organism>
<name>A0A2I2L1H0_9ACTN</name>
<feature type="transmembrane region" description="Helical" evidence="1">
    <location>
        <begin position="20"/>
        <end position="43"/>
    </location>
</feature>
<protein>
    <submittedName>
        <fullName evidence="2">Uncharacterized protein</fullName>
    </submittedName>
</protein>
<proteinExistence type="predicted"/>
<keyword evidence="1" id="KW-0472">Membrane</keyword>
<keyword evidence="3" id="KW-1185">Reference proteome</keyword>
<dbReference type="AlphaFoldDB" id="A0A2I2L1H0"/>
<evidence type="ECO:0000313" key="3">
    <source>
        <dbReference type="Proteomes" id="UP000234331"/>
    </source>
</evidence>
<gene>
    <name evidence="2" type="ORF">FRACA_80064</name>
</gene>
<evidence type="ECO:0000256" key="1">
    <source>
        <dbReference type="SAM" id="Phobius"/>
    </source>
</evidence>
<keyword evidence="1" id="KW-1133">Transmembrane helix</keyword>
<evidence type="ECO:0000313" key="2">
    <source>
        <dbReference type="EMBL" id="SNQ51764.1"/>
    </source>
</evidence>